<keyword evidence="2" id="KW-1185">Reference proteome</keyword>
<organism evidence="1 2">
    <name type="scientific">Brevundimonas kwangchunensis</name>
    <dbReference type="NCBI Taxonomy" id="322163"/>
    <lineage>
        <taxon>Bacteria</taxon>
        <taxon>Pseudomonadati</taxon>
        <taxon>Pseudomonadota</taxon>
        <taxon>Alphaproteobacteria</taxon>
        <taxon>Caulobacterales</taxon>
        <taxon>Caulobacteraceae</taxon>
        <taxon>Brevundimonas</taxon>
    </lineage>
</organism>
<comment type="caution">
    <text evidence="1">The sequence shown here is derived from an EMBL/GenBank/DDBJ whole genome shotgun (WGS) entry which is preliminary data.</text>
</comment>
<name>A0ABN1GYH9_9CAUL</name>
<proteinExistence type="predicted"/>
<evidence type="ECO:0000313" key="2">
    <source>
        <dbReference type="Proteomes" id="UP001501352"/>
    </source>
</evidence>
<evidence type="ECO:0008006" key="3">
    <source>
        <dbReference type="Google" id="ProtNLM"/>
    </source>
</evidence>
<dbReference type="Proteomes" id="UP001501352">
    <property type="component" value="Unassembled WGS sequence"/>
</dbReference>
<dbReference type="EMBL" id="BAAAGA010000005">
    <property type="protein sequence ID" value="GAA0623609.1"/>
    <property type="molecule type" value="Genomic_DNA"/>
</dbReference>
<sequence>MTTAGNRSARLSFRRTTPEIFAVISYYCIVNMPGLPVRDIAVVDAADDGSARRALEDVAHQWPGFETVYLYQGERLVTVHANPALGFAEAPIFVEARAA</sequence>
<accession>A0ABN1GYH9</accession>
<evidence type="ECO:0000313" key="1">
    <source>
        <dbReference type="EMBL" id="GAA0623609.1"/>
    </source>
</evidence>
<gene>
    <name evidence="1" type="ORF">GCM10009422_19620</name>
</gene>
<reference evidence="1 2" key="1">
    <citation type="journal article" date="2019" name="Int. J. Syst. Evol. Microbiol.">
        <title>The Global Catalogue of Microorganisms (GCM) 10K type strain sequencing project: providing services to taxonomists for standard genome sequencing and annotation.</title>
        <authorList>
            <consortium name="The Broad Institute Genomics Platform"/>
            <consortium name="The Broad Institute Genome Sequencing Center for Infectious Disease"/>
            <person name="Wu L."/>
            <person name="Ma J."/>
        </authorList>
    </citation>
    <scope>NUCLEOTIDE SEQUENCE [LARGE SCALE GENOMIC DNA]</scope>
    <source>
        <strain evidence="1 2">JCM 12928</strain>
    </source>
</reference>
<protein>
    <recommendedName>
        <fullName evidence="3">Halobacterial output domain-containing protein</fullName>
    </recommendedName>
</protein>